<evidence type="ECO:0000313" key="1">
    <source>
        <dbReference type="EMBL" id="CEI64464.1"/>
    </source>
</evidence>
<reference evidence="2" key="1">
    <citation type="submission" date="2014-10" db="EMBL/GenBank/DDBJ databases">
        <authorList>
            <person name="King R."/>
        </authorList>
    </citation>
    <scope>NUCLEOTIDE SEQUENCE [LARGE SCALE GENOMIC DNA]</scope>
    <source>
        <strain evidence="2">A3/5</strain>
    </source>
</reference>
<sequence>MGCSLSSLWALEVRISDRTIDERVFGTGGTKPSAMILPATPIRAEQYIRIIVSKLFCNRAVTSGTHSDSLPSPPLILPIPFEEVIPQASASPLAPNKSLNSTRELTIGRLEGTTTEELGTLDQGQQCFGGLGQGLVMQVLSYRLEP</sequence>
<protein>
    <submittedName>
        <fullName evidence="1">Uncharacterized protein</fullName>
    </submittedName>
</protein>
<organism evidence="1 2">
    <name type="scientific">Fusarium venenatum</name>
    <dbReference type="NCBI Taxonomy" id="56646"/>
    <lineage>
        <taxon>Eukaryota</taxon>
        <taxon>Fungi</taxon>
        <taxon>Dikarya</taxon>
        <taxon>Ascomycota</taxon>
        <taxon>Pezizomycotina</taxon>
        <taxon>Sordariomycetes</taxon>
        <taxon>Hypocreomycetidae</taxon>
        <taxon>Hypocreales</taxon>
        <taxon>Nectriaceae</taxon>
        <taxon>Fusarium</taxon>
    </lineage>
</organism>
<accession>A0A2L2T1L0</accession>
<name>A0A2L2T1L0_9HYPO</name>
<keyword evidence="2" id="KW-1185">Reference proteome</keyword>
<dbReference type="Proteomes" id="UP000245910">
    <property type="component" value="Chromosome I"/>
</dbReference>
<proteinExistence type="predicted"/>
<dbReference type="EMBL" id="LN649229">
    <property type="protein sequence ID" value="CEI64464.1"/>
    <property type="molecule type" value="Genomic_DNA"/>
</dbReference>
<dbReference type="AlphaFoldDB" id="A0A2L2T1L0"/>
<evidence type="ECO:0000313" key="2">
    <source>
        <dbReference type="Proteomes" id="UP000245910"/>
    </source>
</evidence>